<feature type="non-terminal residue" evidence="2">
    <location>
        <position position="87"/>
    </location>
</feature>
<accession>A0A8S1JD58</accession>
<evidence type="ECO:0000313" key="2">
    <source>
        <dbReference type="EMBL" id="CAD7705132.1"/>
    </source>
</evidence>
<protein>
    <submittedName>
        <fullName evidence="2">Uncharacterized protein</fullName>
    </submittedName>
</protein>
<dbReference type="Proteomes" id="UP000708148">
    <property type="component" value="Unassembled WGS sequence"/>
</dbReference>
<feature type="non-terminal residue" evidence="2">
    <location>
        <position position="1"/>
    </location>
</feature>
<feature type="compositionally biased region" description="Polar residues" evidence="1">
    <location>
        <begin position="8"/>
        <end position="25"/>
    </location>
</feature>
<evidence type="ECO:0000313" key="3">
    <source>
        <dbReference type="Proteomes" id="UP000708148"/>
    </source>
</evidence>
<proteinExistence type="predicted"/>
<dbReference type="AlphaFoldDB" id="A0A8S1JD58"/>
<feature type="region of interest" description="Disordered" evidence="1">
    <location>
        <begin position="1"/>
        <end position="25"/>
    </location>
</feature>
<dbReference type="EMBL" id="CAJHUC010003030">
    <property type="protein sequence ID" value="CAD7705132.1"/>
    <property type="molecule type" value="Genomic_DNA"/>
</dbReference>
<reference evidence="2" key="1">
    <citation type="submission" date="2020-12" db="EMBL/GenBank/DDBJ databases">
        <authorList>
            <person name="Iha C."/>
        </authorList>
    </citation>
    <scope>NUCLEOTIDE SEQUENCE</scope>
</reference>
<organism evidence="2 3">
    <name type="scientific">Ostreobium quekettii</name>
    <dbReference type="NCBI Taxonomy" id="121088"/>
    <lineage>
        <taxon>Eukaryota</taxon>
        <taxon>Viridiplantae</taxon>
        <taxon>Chlorophyta</taxon>
        <taxon>core chlorophytes</taxon>
        <taxon>Ulvophyceae</taxon>
        <taxon>TCBD clade</taxon>
        <taxon>Bryopsidales</taxon>
        <taxon>Ostreobineae</taxon>
        <taxon>Ostreobiaceae</taxon>
        <taxon>Ostreobium</taxon>
    </lineage>
</organism>
<gene>
    <name evidence="2" type="ORF">OSTQU699_LOCUS10488</name>
</gene>
<evidence type="ECO:0000256" key="1">
    <source>
        <dbReference type="SAM" id="MobiDB-lite"/>
    </source>
</evidence>
<comment type="caution">
    <text evidence="2">The sequence shown here is derived from an EMBL/GenBank/DDBJ whole genome shotgun (WGS) entry which is preliminary data.</text>
</comment>
<name>A0A8S1JD58_9CHLO</name>
<sequence>CCVERSPSAPTFSRNGPVSMSSAKGSTTLWSYKTSCLSKRRPMSASSRVAIWQSLNPTRLMRSCRAWQRERGAGSAFASAAPLLSAG</sequence>
<keyword evidence="3" id="KW-1185">Reference proteome</keyword>